<reference evidence="8 9" key="1">
    <citation type="submission" date="2014-06" db="EMBL/GenBank/DDBJ databases">
        <title>Genome characterization of distinct group I Clostridium botulinum lineages.</title>
        <authorList>
            <person name="Giordani F."/>
            <person name="Anselmo A."/>
            <person name="Fillo S."/>
            <person name="Palozzi A.M."/>
            <person name="Fortunato A."/>
            <person name="Gentile B."/>
            <person name="Ciammaruconi A."/>
            <person name="Anniballi F."/>
            <person name="De Medici D."/>
            <person name="Lista F."/>
        </authorList>
    </citation>
    <scope>NUCLEOTIDE SEQUENCE [LARGE SCALE GENOMIC DNA]</scope>
    <source>
        <strain evidence="8 9">B2 450</strain>
    </source>
</reference>
<dbReference type="UniPathway" id="UPA00782"/>
<dbReference type="InterPro" id="IPR007197">
    <property type="entry name" value="rSAM"/>
</dbReference>
<accession>A0A0D0ZVD8</accession>
<dbReference type="NCBIfam" id="TIGR04334">
    <property type="entry name" value="rSAM_Clo7bot"/>
    <property type="match status" value="1"/>
</dbReference>
<sequence length="450" mass="51072">MKKSKYNKIIKLEDGKTIAFNSVTCALAEVDKDFLDVLENIENLDIENLDKKKRELVENMSEGNYIVHDDMDELKLLKYRNYNGKFSSGALGLVIAPTLACNFACPYCYETPKAGLMDKKVQDSLIEMIEENAKNKNNISITWYGGEPLLAKEMIFDFSQRAIEICERENVKYSAYIVTNGYLIDEETIENMKKAKITGAQITVDGPPSIHNKRRILKNSDKETFTTIMANVKKLIDGGIKNIAIRINVDKTNVDHVEELLDILEENGLKDVVVNLGHVTAYTDSCNGIANNCLNTKEYAKSDTKYQKVLFERGYKVAGAYPFYPSVKANYCCADNVGAYVIDSEGYMYKCWNDVGNVDRAVGNVTTIKDKVDEKMYARNMEYILWSPFEYEECKECTILPICMGGCPYKGTMNEKPECEKWIYNLEETIIATYNQKNEAECSQQGCCCE</sequence>
<protein>
    <submittedName>
        <fullName evidence="8">Radical SAM protein</fullName>
    </submittedName>
</protein>
<dbReference type="GO" id="GO:0046872">
    <property type="term" value="F:metal ion binding"/>
    <property type="evidence" value="ECO:0007669"/>
    <property type="project" value="UniProtKB-KW"/>
</dbReference>
<comment type="caution">
    <text evidence="8">The sequence shown here is derived from an EMBL/GenBank/DDBJ whole genome shotgun (WGS) entry which is preliminary data.</text>
</comment>
<dbReference type="GO" id="GO:0051539">
    <property type="term" value="F:4 iron, 4 sulfur cluster binding"/>
    <property type="evidence" value="ECO:0007669"/>
    <property type="project" value="UniProtKB-KW"/>
</dbReference>
<evidence type="ECO:0000256" key="6">
    <source>
        <dbReference type="ARBA" id="ARBA00023014"/>
    </source>
</evidence>
<dbReference type="PATRIC" id="fig|1379739.3.peg.906"/>
<dbReference type="HOGENOM" id="CLU_009273_3_1_9"/>
<evidence type="ECO:0000256" key="2">
    <source>
        <dbReference type="ARBA" id="ARBA00022485"/>
    </source>
</evidence>
<dbReference type="RefSeq" id="WP_043031369.1">
    <property type="nucleotide sequence ID" value="NZ_JXSU01000007.1"/>
</dbReference>
<evidence type="ECO:0000259" key="7">
    <source>
        <dbReference type="PROSITE" id="PS51918"/>
    </source>
</evidence>
<dbReference type="InterPro" id="IPR023867">
    <property type="entry name" value="Sulphatase_maturase_rSAM"/>
</dbReference>
<dbReference type="PANTHER" id="PTHR43787:SF3">
    <property type="entry name" value="ARYLSULFATASE REGULATORY PROTEIN"/>
    <property type="match status" value="1"/>
</dbReference>
<name>A0A0D0ZVD8_CLOBO</name>
<dbReference type="SFLD" id="SFLDS00029">
    <property type="entry name" value="Radical_SAM"/>
    <property type="match status" value="1"/>
</dbReference>
<dbReference type="SFLD" id="SFLDG01384">
    <property type="entry name" value="thioether_bond_formation_requi"/>
    <property type="match status" value="1"/>
</dbReference>
<keyword evidence="6" id="KW-0411">Iron-sulfur</keyword>
<gene>
    <name evidence="8" type="ORF">N495_02970</name>
</gene>
<dbReference type="PROSITE" id="PS51918">
    <property type="entry name" value="RADICAL_SAM"/>
    <property type="match status" value="1"/>
</dbReference>
<dbReference type="Proteomes" id="UP000032250">
    <property type="component" value="Unassembled WGS sequence"/>
</dbReference>
<dbReference type="GO" id="GO:0016491">
    <property type="term" value="F:oxidoreductase activity"/>
    <property type="evidence" value="ECO:0007669"/>
    <property type="project" value="InterPro"/>
</dbReference>
<proteinExistence type="predicted"/>
<dbReference type="NCBIfam" id="TIGR04085">
    <property type="entry name" value="rSAM_more_4Fe4S"/>
    <property type="match status" value="1"/>
</dbReference>
<dbReference type="SFLD" id="SFLDG01067">
    <property type="entry name" value="SPASM/twitch_domain_containing"/>
    <property type="match status" value="1"/>
</dbReference>
<feature type="domain" description="Radical SAM core" evidence="7">
    <location>
        <begin position="85"/>
        <end position="320"/>
    </location>
</feature>
<comment type="cofactor">
    <cofactor evidence="1">
        <name>[4Fe-4S] cluster</name>
        <dbReference type="ChEBI" id="CHEBI:49883"/>
    </cofactor>
</comment>
<evidence type="ECO:0000256" key="5">
    <source>
        <dbReference type="ARBA" id="ARBA00023004"/>
    </source>
</evidence>
<dbReference type="SFLD" id="SFLDG01386">
    <property type="entry name" value="main_SPASM_domain-containing"/>
    <property type="match status" value="1"/>
</dbReference>
<evidence type="ECO:0000313" key="8">
    <source>
        <dbReference type="EMBL" id="KIS22593.1"/>
    </source>
</evidence>
<keyword evidence="3" id="KW-0949">S-adenosyl-L-methionine</keyword>
<organism evidence="8 9">
    <name type="scientific">Clostridium botulinum B2 450</name>
    <dbReference type="NCBI Taxonomy" id="1379739"/>
    <lineage>
        <taxon>Bacteria</taxon>
        <taxon>Bacillati</taxon>
        <taxon>Bacillota</taxon>
        <taxon>Clostridia</taxon>
        <taxon>Eubacteriales</taxon>
        <taxon>Clostridiaceae</taxon>
        <taxon>Clostridium</taxon>
    </lineage>
</organism>
<dbReference type="Pfam" id="PF04055">
    <property type="entry name" value="Radical_SAM"/>
    <property type="match status" value="1"/>
</dbReference>
<dbReference type="InterPro" id="IPR023885">
    <property type="entry name" value="4Fe4S-binding_SPASM_dom"/>
</dbReference>
<dbReference type="PANTHER" id="PTHR43787">
    <property type="entry name" value="FEMO COFACTOR BIOSYNTHESIS PROTEIN NIFB-RELATED"/>
    <property type="match status" value="1"/>
</dbReference>
<dbReference type="AlphaFoldDB" id="A0A0D0ZVD8"/>
<dbReference type="InterPro" id="IPR013785">
    <property type="entry name" value="Aldolase_TIM"/>
</dbReference>
<dbReference type="CDD" id="cd01335">
    <property type="entry name" value="Radical_SAM"/>
    <property type="match status" value="1"/>
</dbReference>
<dbReference type="InterPro" id="IPR058240">
    <property type="entry name" value="rSAM_sf"/>
</dbReference>
<dbReference type="EMBL" id="JXSU01000007">
    <property type="protein sequence ID" value="KIS22593.1"/>
    <property type="molecule type" value="Genomic_DNA"/>
</dbReference>
<dbReference type="InterPro" id="IPR027622">
    <property type="entry name" value="rSAM_Clo7bot"/>
</dbReference>
<evidence type="ECO:0000256" key="4">
    <source>
        <dbReference type="ARBA" id="ARBA00022723"/>
    </source>
</evidence>
<evidence type="ECO:0000256" key="3">
    <source>
        <dbReference type="ARBA" id="ARBA00022691"/>
    </source>
</evidence>
<dbReference type="Gene3D" id="3.20.20.70">
    <property type="entry name" value="Aldolase class I"/>
    <property type="match status" value="1"/>
</dbReference>
<keyword evidence="2" id="KW-0004">4Fe-4S</keyword>
<keyword evidence="4" id="KW-0479">Metal-binding</keyword>
<dbReference type="SUPFAM" id="SSF102114">
    <property type="entry name" value="Radical SAM enzymes"/>
    <property type="match status" value="1"/>
</dbReference>
<evidence type="ECO:0000313" key="9">
    <source>
        <dbReference type="Proteomes" id="UP000032250"/>
    </source>
</evidence>
<dbReference type="OrthoDB" id="9808591at2"/>
<keyword evidence="5" id="KW-0408">Iron</keyword>
<evidence type="ECO:0000256" key="1">
    <source>
        <dbReference type="ARBA" id="ARBA00001966"/>
    </source>
</evidence>